<name>A0A2N4U247_9BURK</name>
<dbReference type="Proteomes" id="UP000234190">
    <property type="component" value="Unassembled WGS sequence"/>
</dbReference>
<dbReference type="InterPro" id="IPR042100">
    <property type="entry name" value="Bug_dom1"/>
</dbReference>
<comment type="similarity">
    <text evidence="1">Belongs to the UPF0065 (bug) family.</text>
</comment>
<sequence length="326" mass="33650">MIKPLLAFGIAGSALFSFTQPAVAQSSTQTSIVVPYPAGGGSDFIARTVAPALAEALGQNIIVENLSGAGGAVGSNRLLQRPADGHTLLLGSPNEVILAPAVNKALSYKAEDFRLVGPVTTTSQVLVGRSSLEAATITELLDNAKASSAKPISYGSVGIGSLYHVTGTVLASETGTDMFHVPYRGAAPLVQDLMGGQVDISFLPLAGNVLGLIMDGKLKPLGVAQAERNPLAPSIPTLAEVDPRLKNFLYPTWAGLLVKADTPDAEVARLQAALAKVLADPKVKAGIEGSGSGVAKPLNVEQADAFYAQETALFRKIVSDNKISVE</sequence>
<reference evidence="3 4" key="1">
    <citation type="submission" date="2017-10" db="EMBL/GenBank/DDBJ databases">
        <title>Two draft genome sequences of Pusillimonas sp. strains isolated from a nitrate- and radionuclide-contaminated groundwater in Russia.</title>
        <authorList>
            <person name="Grouzdev D.S."/>
            <person name="Tourova T.P."/>
            <person name="Goeva M.A."/>
            <person name="Babich T.L."/>
            <person name="Sokolova D.S."/>
            <person name="Abdullin R."/>
            <person name="Poltaraus A.B."/>
            <person name="Toshchakov S.V."/>
            <person name="Nazina T.N."/>
        </authorList>
    </citation>
    <scope>NUCLEOTIDE SEQUENCE [LARGE SCALE GENOMIC DNA]</scope>
    <source>
        <strain evidence="3 4">JR1/69-3-13</strain>
    </source>
</reference>
<dbReference type="EMBL" id="PDNW01000013">
    <property type="protein sequence ID" value="PLC49087.1"/>
    <property type="molecule type" value="Genomic_DNA"/>
</dbReference>
<keyword evidence="4" id="KW-1185">Reference proteome</keyword>
<evidence type="ECO:0000313" key="3">
    <source>
        <dbReference type="EMBL" id="PLC49087.1"/>
    </source>
</evidence>
<comment type="caution">
    <text evidence="3">The sequence shown here is derived from an EMBL/GenBank/DDBJ whole genome shotgun (WGS) entry which is preliminary data.</text>
</comment>
<evidence type="ECO:0000313" key="4">
    <source>
        <dbReference type="Proteomes" id="UP000234190"/>
    </source>
</evidence>
<protein>
    <submittedName>
        <fullName evidence="3">ABC transporter substrate-binding protein</fullName>
    </submittedName>
</protein>
<dbReference type="Gene3D" id="3.40.190.10">
    <property type="entry name" value="Periplasmic binding protein-like II"/>
    <property type="match status" value="1"/>
</dbReference>
<evidence type="ECO:0000256" key="2">
    <source>
        <dbReference type="SAM" id="SignalP"/>
    </source>
</evidence>
<proteinExistence type="inferred from homology"/>
<dbReference type="RefSeq" id="WP_102074796.1">
    <property type="nucleotide sequence ID" value="NZ_PDNW01000013.1"/>
</dbReference>
<dbReference type="CDD" id="cd07012">
    <property type="entry name" value="PBP2_Bug_TTT"/>
    <property type="match status" value="1"/>
</dbReference>
<dbReference type="PANTHER" id="PTHR42928">
    <property type="entry name" value="TRICARBOXYLATE-BINDING PROTEIN"/>
    <property type="match status" value="1"/>
</dbReference>
<dbReference type="OrthoDB" id="8678477at2"/>
<feature type="signal peptide" evidence="2">
    <location>
        <begin position="1"/>
        <end position="24"/>
    </location>
</feature>
<gene>
    <name evidence="3" type="ORF">CR159_15130</name>
</gene>
<evidence type="ECO:0000256" key="1">
    <source>
        <dbReference type="ARBA" id="ARBA00006987"/>
    </source>
</evidence>
<accession>A0A2N4U247</accession>
<dbReference type="Pfam" id="PF03401">
    <property type="entry name" value="TctC"/>
    <property type="match status" value="1"/>
</dbReference>
<organism evidence="3 4">
    <name type="scientific">Pollutimonas subterranea</name>
    <dbReference type="NCBI Taxonomy" id="2045210"/>
    <lineage>
        <taxon>Bacteria</taxon>
        <taxon>Pseudomonadati</taxon>
        <taxon>Pseudomonadota</taxon>
        <taxon>Betaproteobacteria</taxon>
        <taxon>Burkholderiales</taxon>
        <taxon>Alcaligenaceae</taxon>
        <taxon>Pollutimonas</taxon>
    </lineage>
</organism>
<dbReference type="PIRSF" id="PIRSF017082">
    <property type="entry name" value="YflP"/>
    <property type="match status" value="1"/>
</dbReference>
<dbReference type="PANTHER" id="PTHR42928:SF5">
    <property type="entry name" value="BLR1237 PROTEIN"/>
    <property type="match status" value="1"/>
</dbReference>
<feature type="chain" id="PRO_5014995316" evidence="2">
    <location>
        <begin position="25"/>
        <end position="326"/>
    </location>
</feature>
<keyword evidence="2" id="KW-0732">Signal</keyword>
<dbReference type="SUPFAM" id="SSF53850">
    <property type="entry name" value="Periplasmic binding protein-like II"/>
    <property type="match status" value="1"/>
</dbReference>
<dbReference type="AlphaFoldDB" id="A0A2N4U247"/>
<dbReference type="InterPro" id="IPR005064">
    <property type="entry name" value="BUG"/>
</dbReference>
<dbReference type="Gene3D" id="3.40.190.150">
    <property type="entry name" value="Bordetella uptake gene, domain 1"/>
    <property type="match status" value="1"/>
</dbReference>